<dbReference type="OrthoDB" id="5405464at2"/>
<reference evidence="2 3" key="1">
    <citation type="submission" date="2018-01" db="EMBL/GenBank/DDBJ databases">
        <title>Whole genome analyses suggest that Burkholderia sensu lato contains two further novel genera in the rhizoxinica-symbiotica group Mycetohabitans gen. nov., and Trinickia gen. nov.: implications for the evolution of diazotrophy and nodulation in the Burkholderiaceae.</title>
        <authorList>
            <person name="Estrada-de los Santos P."/>
            <person name="Palmer M."/>
            <person name="Chavez-Ramirez B."/>
            <person name="Beukes C."/>
            <person name="Steenkamp E.T."/>
            <person name="Hirsch A.M."/>
            <person name="Manyaka P."/>
            <person name="Maluk M."/>
            <person name="Lafos M."/>
            <person name="Crook M."/>
            <person name="Gross E."/>
            <person name="Simon M.F."/>
            <person name="Bueno dos Reis Junior F."/>
            <person name="Poole P.S."/>
            <person name="Venter S.N."/>
            <person name="James E.K."/>
        </authorList>
    </citation>
    <scope>NUCLEOTIDE SEQUENCE [LARGE SCALE GENOMIC DNA]</scope>
    <source>
        <strain evidence="2 3">JPY 581</strain>
    </source>
</reference>
<name>A0A2N7WYY7_9BURK</name>
<organism evidence="2 3">
    <name type="scientific">Trinickia symbiotica</name>
    <dbReference type="NCBI Taxonomy" id="863227"/>
    <lineage>
        <taxon>Bacteria</taxon>
        <taxon>Pseudomonadati</taxon>
        <taxon>Pseudomonadota</taxon>
        <taxon>Betaproteobacteria</taxon>
        <taxon>Burkholderiales</taxon>
        <taxon>Burkholderiaceae</taxon>
        <taxon>Trinickia</taxon>
    </lineage>
</organism>
<keyword evidence="1" id="KW-0472">Membrane</keyword>
<dbReference type="RefSeq" id="WP_018440391.1">
    <property type="nucleotide sequence ID" value="NZ_KB890170.1"/>
</dbReference>
<feature type="transmembrane region" description="Helical" evidence="1">
    <location>
        <begin position="73"/>
        <end position="105"/>
    </location>
</feature>
<evidence type="ECO:0000313" key="3">
    <source>
        <dbReference type="Proteomes" id="UP000235777"/>
    </source>
</evidence>
<dbReference type="Proteomes" id="UP000235777">
    <property type="component" value="Unassembled WGS sequence"/>
</dbReference>
<evidence type="ECO:0008006" key="4">
    <source>
        <dbReference type="Google" id="ProtNLM"/>
    </source>
</evidence>
<dbReference type="EMBL" id="PNYC01000015">
    <property type="protein sequence ID" value="PMS34713.1"/>
    <property type="molecule type" value="Genomic_DNA"/>
</dbReference>
<protein>
    <recommendedName>
        <fullName evidence="4">Transmembrane protein</fullName>
    </recommendedName>
</protein>
<dbReference type="AlphaFoldDB" id="A0A2N7WYY7"/>
<feature type="transmembrane region" description="Helical" evidence="1">
    <location>
        <begin position="29"/>
        <end position="52"/>
    </location>
</feature>
<gene>
    <name evidence="2" type="ORF">C0Z20_22000</name>
</gene>
<evidence type="ECO:0000256" key="1">
    <source>
        <dbReference type="SAM" id="Phobius"/>
    </source>
</evidence>
<keyword evidence="1" id="KW-0812">Transmembrane</keyword>
<evidence type="ECO:0000313" key="2">
    <source>
        <dbReference type="EMBL" id="PMS34713.1"/>
    </source>
</evidence>
<keyword evidence="3" id="KW-1185">Reference proteome</keyword>
<accession>A0A2N7WYY7</accession>
<keyword evidence="1" id="KW-1133">Transmembrane helix</keyword>
<comment type="caution">
    <text evidence="2">The sequence shown here is derived from an EMBL/GenBank/DDBJ whole genome shotgun (WGS) entry which is preliminary data.</text>
</comment>
<proteinExistence type="predicted"/>
<sequence length="126" mass="14242">MEDPGGRSPVSYGGTTDADRIRTLTHVLYGLYAVHWFTGGISGLVAIIIDYVKRPDAAGTPYAAHFEWQIRTFWLGLIGYVIGWALVFVVVGFVILGAVSIWMLYRIVKGWLYLYDNKPLEPRAWF</sequence>
<dbReference type="STRING" id="863227.GCA_000373005_01837"/>